<dbReference type="AlphaFoldDB" id="A0A090D200"/>
<dbReference type="InterPro" id="IPR020097">
    <property type="entry name" value="PsdUridine_synth_TruA_a/b_dom"/>
</dbReference>
<dbReference type="GO" id="GO:0003723">
    <property type="term" value="F:RNA binding"/>
    <property type="evidence" value="ECO:0007669"/>
    <property type="project" value="InterPro"/>
</dbReference>
<evidence type="ECO:0000256" key="2">
    <source>
        <dbReference type="ARBA" id="ARBA00022694"/>
    </source>
</evidence>
<evidence type="ECO:0000256" key="7">
    <source>
        <dbReference type="RuleBase" id="RU003792"/>
    </source>
</evidence>
<evidence type="ECO:0000256" key="5">
    <source>
        <dbReference type="PIRSR" id="PIRSR001430-1"/>
    </source>
</evidence>
<dbReference type="Gene3D" id="3.30.70.660">
    <property type="entry name" value="Pseudouridine synthase I, catalytic domain, C-terminal subdomain"/>
    <property type="match status" value="1"/>
</dbReference>
<evidence type="ECO:0000256" key="4">
    <source>
        <dbReference type="HAMAP-Rule" id="MF_00171"/>
    </source>
</evidence>
<dbReference type="InterPro" id="IPR020103">
    <property type="entry name" value="PsdUridine_synth_cat_dom_sf"/>
</dbReference>
<comment type="caution">
    <text evidence="4">Lacks conserved residue(s) required for the propagation of feature annotation.</text>
</comment>
<feature type="domain" description="Pseudouridine synthase I TruA alpha/beta" evidence="8">
    <location>
        <begin position="143"/>
        <end position="247"/>
    </location>
</feature>
<evidence type="ECO:0000259" key="8">
    <source>
        <dbReference type="Pfam" id="PF01416"/>
    </source>
</evidence>
<evidence type="ECO:0000256" key="3">
    <source>
        <dbReference type="ARBA" id="ARBA00023235"/>
    </source>
</evidence>
<dbReference type="RefSeq" id="WP_041017755.1">
    <property type="nucleotide sequence ID" value="NZ_CCEJ010000006.1"/>
</dbReference>
<dbReference type="PIRSF" id="PIRSF001430">
    <property type="entry name" value="tRNA_psdUrid_synth"/>
    <property type="match status" value="1"/>
</dbReference>
<comment type="similarity">
    <text evidence="1 4 7">Belongs to the tRNA pseudouridine synthase TruA family.</text>
</comment>
<protein>
    <recommendedName>
        <fullName evidence="4">tRNA pseudouridine synthase A</fullName>
        <ecNumber evidence="4">5.4.99.12</ecNumber>
    </recommendedName>
    <alternativeName>
        <fullName evidence="4">tRNA pseudouridine(38-40) synthase</fullName>
    </alternativeName>
    <alternativeName>
        <fullName evidence="4">tRNA pseudouridylate synthase I</fullName>
    </alternativeName>
    <alternativeName>
        <fullName evidence="4">tRNA-uridine isomerase I</fullName>
    </alternativeName>
</protein>
<comment type="caution">
    <text evidence="9">The sequence shown here is derived from an EMBL/GenBank/DDBJ whole genome shotgun (WGS) entry which is preliminary data.</text>
</comment>
<keyword evidence="3 4" id="KW-0413">Isomerase</keyword>
<dbReference type="HAMAP" id="MF_00171">
    <property type="entry name" value="TruA"/>
    <property type="match status" value="1"/>
</dbReference>
<comment type="subunit">
    <text evidence="4">Homodimer.</text>
</comment>
<feature type="binding site" evidence="4 6">
    <location>
        <position position="110"/>
    </location>
    <ligand>
        <name>substrate</name>
    </ligand>
</feature>
<dbReference type="Gene3D" id="3.30.70.580">
    <property type="entry name" value="Pseudouridine synthase I, catalytic domain, N-terminal subdomain"/>
    <property type="match status" value="1"/>
</dbReference>
<dbReference type="STRING" id="1437425.CSEC_1380"/>
<keyword evidence="10" id="KW-1185">Reference proteome</keyword>
<dbReference type="eggNOG" id="COG0101">
    <property type="taxonomic scope" value="Bacteria"/>
</dbReference>
<evidence type="ECO:0000256" key="6">
    <source>
        <dbReference type="PIRSR" id="PIRSR001430-2"/>
    </source>
</evidence>
<reference evidence="9" key="1">
    <citation type="submission" date="2013-12" db="EMBL/GenBank/DDBJ databases">
        <authorList>
            <person name="Linke B."/>
        </authorList>
    </citation>
    <scope>NUCLEOTIDE SEQUENCE [LARGE SCALE GENOMIC DNA]</scope>
    <source>
        <strain evidence="9">CRIB-18</strain>
    </source>
</reference>
<dbReference type="Pfam" id="PF01416">
    <property type="entry name" value="PseudoU_synth_1"/>
    <property type="match status" value="2"/>
</dbReference>
<comment type="function">
    <text evidence="4">Formation of pseudouridine at positions 38, 39 and 40 in the anticodon stem and loop of transfer RNAs.</text>
</comment>
<dbReference type="OrthoDB" id="9811823at2"/>
<dbReference type="Proteomes" id="UP000031552">
    <property type="component" value="Unassembled WGS sequence"/>
</dbReference>
<dbReference type="InterPro" id="IPR001406">
    <property type="entry name" value="PsdUridine_synth_TruA"/>
</dbReference>
<accession>A0A090D200</accession>
<dbReference type="InterPro" id="IPR020094">
    <property type="entry name" value="TruA/RsuA/RluB/E/F_N"/>
</dbReference>
<dbReference type="GO" id="GO:0160147">
    <property type="term" value="F:tRNA pseudouridine(38-40) synthase activity"/>
    <property type="evidence" value="ECO:0007669"/>
    <property type="project" value="UniProtKB-EC"/>
</dbReference>
<evidence type="ECO:0000256" key="1">
    <source>
        <dbReference type="ARBA" id="ARBA00009375"/>
    </source>
</evidence>
<reference evidence="9" key="2">
    <citation type="submission" date="2014-09" db="EMBL/GenBank/DDBJ databases">
        <title>Criblamydia sequanensis harbors a mega-plasmid encoding arsenite resistance.</title>
        <authorList>
            <person name="Bertelli C."/>
            <person name="Goesmann A."/>
            <person name="Greub G."/>
        </authorList>
    </citation>
    <scope>NUCLEOTIDE SEQUENCE [LARGE SCALE GENOMIC DNA]</scope>
    <source>
        <strain evidence="9">CRIB-18</strain>
    </source>
</reference>
<dbReference type="SUPFAM" id="SSF55120">
    <property type="entry name" value="Pseudouridine synthase"/>
    <property type="match status" value="1"/>
</dbReference>
<organism evidence="9 10">
    <name type="scientific">Candidatus Criblamydia sequanensis CRIB-18</name>
    <dbReference type="NCBI Taxonomy" id="1437425"/>
    <lineage>
        <taxon>Bacteria</taxon>
        <taxon>Pseudomonadati</taxon>
        <taxon>Chlamydiota</taxon>
        <taxon>Chlamydiia</taxon>
        <taxon>Parachlamydiales</taxon>
        <taxon>Candidatus Criblamydiaceae</taxon>
        <taxon>Candidatus Criblamydia</taxon>
    </lineage>
</organism>
<gene>
    <name evidence="9" type="primary">trua1</name>
    <name evidence="4" type="synonym">truA</name>
    <name evidence="9" type="ORF">CSEC_1380</name>
</gene>
<dbReference type="PANTHER" id="PTHR11142:SF0">
    <property type="entry name" value="TRNA PSEUDOURIDINE SYNTHASE-LIKE 1"/>
    <property type="match status" value="1"/>
</dbReference>
<dbReference type="InterPro" id="IPR020095">
    <property type="entry name" value="PsdUridine_synth_TruA_C"/>
</dbReference>
<evidence type="ECO:0000313" key="10">
    <source>
        <dbReference type="Proteomes" id="UP000031552"/>
    </source>
</evidence>
<feature type="domain" description="Pseudouridine synthase I TruA alpha/beta" evidence="8">
    <location>
        <begin position="9"/>
        <end position="101"/>
    </location>
</feature>
<dbReference type="FunFam" id="3.30.70.580:FF:000001">
    <property type="entry name" value="tRNA pseudouridine synthase A"/>
    <property type="match status" value="1"/>
</dbReference>
<keyword evidence="2 4" id="KW-0819">tRNA processing</keyword>
<dbReference type="GO" id="GO:0031119">
    <property type="term" value="P:tRNA pseudouridine synthesis"/>
    <property type="evidence" value="ECO:0007669"/>
    <property type="project" value="UniProtKB-UniRule"/>
</dbReference>
<feature type="active site" description="Nucleophile" evidence="4 5">
    <location>
        <position position="52"/>
    </location>
</feature>
<comment type="catalytic activity">
    <reaction evidence="4 7">
        <text>uridine(38/39/40) in tRNA = pseudouridine(38/39/40) in tRNA</text>
        <dbReference type="Rhea" id="RHEA:22376"/>
        <dbReference type="Rhea" id="RHEA-COMP:10085"/>
        <dbReference type="Rhea" id="RHEA-COMP:10087"/>
        <dbReference type="ChEBI" id="CHEBI:65314"/>
        <dbReference type="ChEBI" id="CHEBI:65315"/>
        <dbReference type="EC" id="5.4.99.12"/>
    </reaction>
</comment>
<dbReference type="EC" id="5.4.99.12" evidence="4"/>
<proteinExistence type="inferred from homology"/>
<sequence length="247" mass="27758">MTKYKLILSYDGTNYSGWQVQPNGVSIQEKLEEAFLILLKEKVNVIGSGRTDAGVHALNQVAHFTFDGPLDCRKITFALNGLLPLDIRIQALLKADPDFHAQHSAKGKCYYYYLNLDSVKSPFFGPFSWHISRNLDLSAMKAAAKILVGTHDFTSFSNQQHLGACKKDPIRTLFRLDFVDWAYGIRLEFEGDGFLYKMVRNIVGTLQEVGTGKLKVEDIPLILEAKDRQRAGHAAPPQGLFLAYVIY</sequence>
<dbReference type="PANTHER" id="PTHR11142">
    <property type="entry name" value="PSEUDOURIDYLATE SYNTHASE"/>
    <property type="match status" value="1"/>
</dbReference>
<dbReference type="NCBIfam" id="TIGR00071">
    <property type="entry name" value="hisT_truA"/>
    <property type="match status" value="1"/>
</dbReference>
<evidence type="ECO:0000313" key="9">
    <source>
        <dbReference type="EMBL" id="CDR34200.1"/>
    </source>
</evidence>
<name>A0A090D200_9BACT</name>
<dbReference type="EMBL" id="CCEJ010000006">
    <property type="protein sequence ID" value="CDR34200.1"/>
    <property type="molecule type" value="Genomic_DNA"/>
</dbReference>
<dbReference type="CDD" id="cd02570">
    <property type="entry name" value="PseudoU_synth_EcTruA"/>
    <property type="match status" value="1"/>
</dbReference>